<evidence type="ECO:0000256" key="7">
    <source>
        <dbReference type="ARBA" id="ARBA00023033"/>
    </source>
</evidence>
<dbReference type="GO" id="GO:0004497">
    <property type="term" value="F:monooxygenase activity"/>
    <property type="evidence" value="ECO:0007669"/>
    <property type="project" value="UniProtKB-KW"/>
</dbReference>
<evidence type="ECO:0000256" key="8">
    <source>
        <dbReference type="PIRSR" id="PIRSR602401-1"/>
    </source>
</evidence>
<dbReference type="AlphaFoldDB" id="A0A0A1TND2"/>
<dbReference type="GO" id="GO:0016705">
    <property type="term" value="F:oxidoreductase activity, acting on paired donors, with incorporation or reduction of molecular oxygen"/>
    <property type="evidence" value="ECO:0007669"/>
    <property type="project" value="InterPro"/>
</dbReference>
<keyword evidence="9" id="KW-0472">Membrane</keyword>
<evidence type="ECO:0008006" key="12">
    <source>
        <dbReference type="Google" id="ProtNLM"/>
    </source>
</evidence>
<keyword evidence="3 8" id="KW-0349">Heme</keyword>
<evidence type="ECO:0000256" key="2">
    <source>
        <dbReference type="ARBA" id="ARBA00010617"/>
    </source>
</evidence>
<dbReference type="GO" id="GO:0020037">
    <property type="term" value="F:heme binding"/>
    <property type="evidence" value="ECO:0007669"/>
    <property type="project" value="InterPro"/>
</dbReference>
<dbReference type="CDD" id="cd11058">
    <property type="entry name" value="CYP60B-like"/>
    <property type="match status" value="1"/>
</dbReference>
<evidence type="ECO:0000256" key="4">
    <source>
        <dbReference type="ARBA" id="ARBA00022723"/>
    </source>
</evidence>
<keyword evidence="6 8" id="KW-0408">Iron</keyword>
<dbReference type="SUPFAM" id="SSF48264">
    <property type="entry name" value="Cytochrome P450"/>
    <property type="match status" value="1"/>
</dbReference>
<dbReference type="InterPro" id="IPR036396">
    <property type="entry name" value="Cyt_P450_sf"/>
</dbReference>
<keyword evidence="5" id="KW-0560">Oxidoreductase</keyword>
<keyword evidence="9" id="KW-1133">Transmembrane helix</keyword>
<dbReference type="PANTHER" id="PTHR24305:SF230">
    <property type="entry name" value="P450, PUTATIVE (EUROFUNG)-RELATED"/>
    <property type="match status" value="1"/>
</dbReference>
<dbReference type="EMBL" id="CDHN01000005">
    <property type="protein sequence ID" value="CEJ92718.1"/>
    <property type="molecule type" value="Genomic_DNA"/>
</dbReference>
<dbReference type="HOGENOM" id="CLU_001570_14_11_1"/>
<dbReference type="GO" id="GO:0005506">
    <property type="term" value="F:iron ion binding"/>
    <property type="evidence" value="ECO:0007669"/>
    <property type="project" value="InterPro"/>
</dbReference>
<evidence type="ECO:0000313" key="10">
    <source>
        <dbReference type="EMBL" id="CEJ92718.1"/>
    </source>
</evidence>
<reference evidence="10 11" key="1">
    <citation type="journal article" date="2015" name="Genome Announc.">
        <title>Draft Genome Sequence and Gene Annotation of the Entomopathogenic Fungus Verticillium hemipterigenum.</title>
        <authorList>
            <person name="Horn F."/>
            <person name="Habel A."/>
            <person name="Scharf D.H."/>
            <person name="Dworschak J."/>
            <person name="Brakhage A.A."/>
            <person name="Guthke R."/>
            <person name="Hertweck C."/>
            <person name="Linde J."/>
        </authorList>
    </citation>
    <scope>NUCLEOTIDE SEQUENCE [LARGE SCALE GENOMIC DNA]</scope>
</reference>
<dbReference type="PRINTS" id="PR00463">
    <property type="entry name" value="EP450I"/>
</dbReference>
<dbReference type="InterPro" id="IPR001128">
    <property type="entry name" value="Cyt_P450"/>
</dbReference>
<evidence type="ECO:0000256" key="6">
    <source>
        <dbReference type="ARBA" id="ARBA00023004"/>
    </source>
</evidence>
<dbReference type="Gene3D" id="1.10.630.10">
    <property type="entry name" value="Cytochrome P450"/>
    <property type="match status" value="1"/>
</dbReference>
<evidence type="ECO:0000313" key="11">
    <source>
        <dbReference type="Proteomes" id="UP000039046"/>
    </source>
</evidence>
<keyword evidence="7" id="KW-0503">Monooxygenase</keyword>
<dbReference type="PRINTS" id="PR00385">
    <property type="entry name" value="P450"/>
</dbReference>
<keyword evidence="9" id="KW-0812">Transmembrane</keyword>
<accession>A0A0A1TND2</accession>
<gene>
    <name evidence="10" type="ORF">VHEMI08352</name>
</gene>
<evidence type="ECO:0000256" key="1">
    <source>
        <dbReference type="ARBA" id="ARBA00001971"/>
    </source>
</evidence>
<sequence length="546" mass="62520">MLYIERDKVQAVFTPLETQLIFHFHYPYHILLLLRIMAVLSLLAAAAIAYPFLIVIYNLYFHPLRHFPGPLWNRISVLPKHYWGTRGELIYQVKAWHEEFGPVIRIAPDELAFKDGSAWKDIYGRRTAEGRYELPRDEMFYNPLERPPSLLNSGRVEHDALRKVMSPAFSDKAIRAQEKHIGQYVDMLIDRLSAQIKTEPDAPVNMKDWMAFCTFDVIGNLAFGSDFDCLRTGEYHPWIKTVIASLREFAFMNFLVAIGAFPIFKFLIFHAGMGLGTFQIQEKLTIQKTKERLEMGSEREDFMDDLIKSGMTTAQLMENSSLLILAGSETSATLLTGAMYLLASNPDAYKKWKDEVRKTFKEESEITLVSINKLDYMLAVLKESLRMYPPVAGALPRVTPRGGTTIAGHFIPEGTSVGIWQWAVNYDETYFADAHKFDPDRCLHRANIIKNTEDGSEDADTKTVTGEISAKYANDRMDVLNPFLVGPRNCLGQNLAYAEMRLILARIAFRFDLELCDESRDWLDNQKNFVLWDKPDMFVKLTETAA</sequence>
<evidence type="ECO:0000256" key="9">
    <source>
        <dbReference type="SAM" id="Phobius"/>
    </source>
</evidence>
<dbReference type="Pfam" id="PF00067">
    <property type="entry name" value="p450"/>
    <property type="match status" value="1"/>
</dbReference>
<comment type="similarity">
    <text evidence="2">Belongs to the cytochrome P450 family.</text>
</comment>
<evidence type="ECO:0000256" key="5">
    <source>
        <dbReference type="ARBA" id="ARBA00023002"/>
    </source>
</evidence>
<comment type="cofactor">
    <cofactor evidence="1 8">
        <name>heme</name>
        <dbReference type="ChEBI" id="CHEBI:30413"/>
    </cofactor>
</comment>
<feature type="binding site" description="axial binding residue" evidence="8">
    <location>
        <position position="490"/>
    </location>
    <ligand>
        <name>heme</name>
        <dbReference type="ChEBI" id="CHEBI:30413"/>
    </ligand>
    <ligandPart>
        <name>Fe</name>
        <dbReference type="ChEBI" id="CHEBI:18248"/>
    </ligandPart>
</feature>
<name>A0A0A1TND2_9HYPO</name>
<proteinExistence type="inferred from homology"/>
<evidence type="ECO:0000256" key="3">
    <source>
        <dbReference type="ARBA" id="ARBA00022617"/>
    </source>
</evidence>
<organism evidence="10 11">
    <name type="scientific">[Torrubiella] hemipterigena</name>
    <dbReference type="NCBI Taxonomy" id="1531966"/>
    <lineage>
        <taxon>Eukaryota</taxon>
        <taxon>Fungi</taxon>
        <taxon>Dikarya</taxon>
        <taxon>Ascomycota</taxon>
        <taxon>Pezizomycotina</taxon>
        <taxon>Sordariomycetes</taxon>
        <taxon>Hypocreomycetidae</taxon>
        <taxon>Hypocreales</taxon>
        <taxon>Clavicipitaceae</taxon>
        <taxon>Clavicipitaceae incertae sedis</taxon>
        <taxon>'Torrubiella' clade</taxon>
    </lineage>
</organism>
<dbReference type="InterPro" id="IPR002401">
    <property type="entry name" value="Cyt_P450_E_grp-I"/>
</dbReference>
<feature type="transmembrane region" description="Helical" evidence="9">
    <location>
        <begin position="249"/>
        <end position="268"/>
    </location>
</feature>
<protein>
    <recommendedName>
        <fullName evidence="12">Cytochrome P450</fullName>
    </recommendedName>
</protein>
<keyword evidence="4 8" id="KW-0479">Metal-binding</keyword>
<dbReference type="STRING" id="1531966.A0A0A1TND2"/>
<keyword evidence="11" id="KW-1185">Reference proteome</keyword>
<dbReference type="OrthoDB" id="6692864at2759"/>
<dbReference type="Proteomes" id="UP000039046">
    <property type="component" value="Unassembled WGS sequence"/>
</dbReference>
<dbReference type="InterPro" id="IPR050121">
    <property type="entry name" value="Cytochrome_P450_monoxygenase"/>
</dbReference>
<feature type="transmembrane region" description="Helical" evidence="9">
    <location>
        <begin position="32"/>
        <end position="60"/>
    </location>
</feature>
<dbReference type="PANTHER" id="PTHR24305">
    <property type="entry name" value="CYTOCHROME P450"/>
    <property type="match status" value="1"/>
</dbReference>